<dbReference type="AlphaFoldDB" id="A0A6A6WVZ3"/>
<evidence type="ECO:0000313" key="3">
    <source>
        <dbReference type="Proteomes" id="UP000799757"/>
    </source>
</evidence>
<proteinExistence type="predicted"/>
<dbReference type="EMBL" id="MU002221">
    <property type="protein sequence ID" value="KAF2788380.1"/>
    <property type="molecule type" value="Genomic_DNA"/>
</dbReference>
<name>A0A6A6WVZ3_9PLEO</name>
<protein>
    <submittedName>
        <fullName evidence="2">Uncharacterized protein</fullName>
    </submittedName>
</protein>
<sequence>MCSCIPRSLCISCRAGTVRRLLPVSSIVPTRKHTHANTPTPTPTPTHARSTRVGPTALWLVIPRCLARMAARVIPWRNLTLEGAPRRFPPLGVNALVSIHWPLQSAPHLCHTPVTTPRAFGMESPSLPVKKLHRRFSCLPPDFAAGNTWISLAIGCGHILQRLHITQHALRIKAAITSTCAHAASLSPKYSTRQLTLGCD</sequence>
<keyword evidence="3" id="KW-1185">Reference proteome</keyword>
<evidence type="ECO:0000256" key="1">
    <source>
        <dbReference type="SAM" id="MobiDB-lite"/>
    </source>
</evidence>
<feature type="region of interest" description="Disordered" evidence="1">
    <location>
        <begin position="30"/>
        <end position="50"/>
    </location>
</feature>
<accession>A0A6A6WVZ3</accession>
<organism evidence="2 3">
    <name type="scientific">Melanomma pulvis-pyrius CBS 109.77</name>
    <dbReference type="NCBI Taxonomy" id="1314802"/>
    <lineage>
        <taxon>Eukaryota</taxon>
        <taxon>Fungi</taxon>
        <taxon>Dikarya</taxon>
        <taxon>Ascomycota</taxon>
        <taxon>Pezizomycotina</taxon>
        <taxon>Dothideomycetes</taxon>
        <taxon>Pleosporomycetidae</taxon>
        <taxon>Pleosporales</taxon>
        <taxon>Melanommataceae</taxon>
        <taxon>Melanomma</taxon>
    </lineage>
</organism>
<dbReference type="Proteomes" id="UP000799757">
    <property type="component" value="Unassembled WGS sequence"/>
</dbReference>
<reference evidence="2" key="1">
    <citation type="journal article" date="2020" name="Stud. Mycol.">
        <title>101 Dothideomycetes genomes: a test case for predicting lifestyles and emergence of pathogens.</title>
        <authorList>
            <person name="Haridas S."/>
            <person name="Albert R."/>
            <person name="Binder M."/>
            <person name="Bloem J."/>
            <person name="Labutti K."/>
            <person name="Salamov A."/>
            <person name="Andreopoulos B."/>
            <person name="Baker S."/>
            <person name="Barry K."/>
            <person name="Bills G."/>
            <person name="Bluhm B."/>
            <person name="Cannon C."/>
            <person name="Castanera R."/>
            <person name="Culley D."/>
            <person name="Daum C."/>
            <person name="Ezra D."/>
            <person name="Gonzalez J."/>
            <person name="Henrissat B."/>
            <person name="Kuo A."/>
            <person name="Liang C."/>
            <person name="Lipzen A."/>
            <person name="Lutzoni F."/>
            <person name="Magnuson J."/>
            <person name="Mondo S."/>
            <person name="Nolan M."/>
            <person name="Ohm R."/>
            <person name="Pangilinan J."/>
            <person name="Park H.-J."/>
            <person name="Ramirez L."/>
            <person name="Alfaro M."/>
            <person name="Sun H."/>
            <person name="Tritt A."/>
            <person name="Yoshinaga Y."/>
            <person name="Zwiers L.-H."/>
            <person name="Turgeon B."/>
            <person name="Goodwin S."/>
            <person name="Spatafora J."/>
            <person name="Crous P."/>
            <person name="Grigoriev I."/>
        </authorList>
    </citation>
    <scope>NUCLEOTIDE SEQUENCE</scope>
    <source>
        <strain evidence="2">CBS 109.77</strain>
    </source>
</reference>
<evidence type="ECO:0000313" key="2">
    <source>
        <dbReference type="EMBL" id="KAF2788380.1"/>
    </source>
</evidence>
<gene>
    <name evidence="2" type="ORF">K505DRAFT_110116</name>
</gene>